<feature type="region of interest" description="Disordered" evidence="2">
    <location>
        <begin position="293"/>
        <end position="313"/>
    </location>
</feature>
<feature type="compositionally biased region" description="Polar residues" evidence="2">
    <location>
        <begin position="37"/>
        <end position="59"/>
    </location>
</feature>
<organism evidence="3 4">
    <name type="scientific">Zalerion maritima</name>
    <dbReference type="NCBI Taxonomy" id="339359"/>
    <lineage>
        <taxon>Eukaryota</taxon>
        <taxon>Fungi</taxon>
        <taxon>Dikarya</taxon>
        <taxon>Ascomycota</taxon>
        <taxon>Pezizomycotina</taxon>
        <taxon>Sordariomycetes</taxon>
        <taxon>Lulworthiomycetidae</taxon>
        <taxon>Lulworthiales</taxon>
        <taxon>Lulworthiaceae</taxon>
        <taxon>Zalerion</taxon>
    </lineage>
</organism>
<feature type="coiled-coil region" evidence="1">
    <location>
        <begin position="229"/>
        <end position="263"/>
    </location>
</feature>
<keyword evidence="1" id="KW-0175">Coiled coil</keyword>
<protein>
    <submittedName>
        <fullName evidence="3">Fad-dependent oxidoreductase-like enzyme protein</fullName>
    </submittedName>
</protein>
<evidence type="ECO:0000256" key="1">
    <source>
        <dbReference type="SAM" id="Coils"/>
    </source>
</evidence>
<proteinExistence type="predicted"/>
<feature type="compositionally biased region" description="Polar residues" evidence="2">
    <location>
        <begin position="1"/>
        <end position="15"/>
    </location>
</feature>
<evidence type="ECO:0000313" key="4">
    <source>
        <dbReference type="Proteomes" id="UP001201980"/>
    </source>
</evidence>
<gene>
    <name evidence="3" type="ORF">MKZ38_010603</name>
</gene>
<dbReference type="EMBL" id="JAKWBI020000095">
    <property type="protein sequence ID" value="KAJ2902951.1"/>
    <property type="molecule type" value="Genomic_DNA"/>
</dbReference>
<feature type="region of interest" description="Disordered" evidence="2">
    <location>
        <begin position="1"/>
        <end position="91"/>
    </location>
</feature>
<feature type="compositionally biased region" description="Polar residues" evidence="2">
    <location>
        <begin position="404"/>
        <end position="422"/>
    </location>
</feature>
<comment type="caution">
    <text evidence="3">The sequence shown here is derived from an EMBL/GenBank/DDBJ whole genome shotgun (WGS) entry which is preliminary data.</text>
</comment>
<feature type="compositionally biased region" description="Basic and acidic residues" evidence="2">
    <location>
        <begin position="468"/>
        <end position="477"/>
    </location>
</feature>
<feature type="compositionally biased region" description="Low complexity" evidence="2">
    <location>
        <begin position="341"/>
        <end position="355"/>
    </location>
</feature>
<feature type="compositionally biased region" description="Polar residues" evidence="2">
    <location>
        <begin position="509"/>
        <end position="523"/>
    </location>
</feature>
<evidence type="ECO:0000256" key="2">
    <source>
        <dbReference type="SAM" id="MobiDB-lite"/>
    </source>
</evidence>
<feature type="compositionally biased region" description="Low complexity" evidence="2">
    <location>
        <begin position="365"/>
        <end position="376"/>
    </location>
</feature>
<dbReference type="AlphaFoldDB" id="A0AAD5S0B7"/>
<sequence>MSDVESQGQRPNSDVNLPEDEDFVPSTPQDTIAIPCSQETIPSTQDPGSPIDPNQSFKTELNDDRDVDSAMIPSSLTPPPSSQQPHRTSVGGPSYLGIGQRHPGFDALFTPPVTAFNAVSRDAAPCSEYVAPSPDQVVGASSDELRAMLQTCIAEHAKLKMETAHYKLQFNLLTMQAEEDATRAAIEHEITRREVDILKKAESSRQARNELSVAAESAQLKYYQLKTWYEEVVAENESYRKRLRSAKRVIQSKEEENLALSDERDLLLTRIRENREHFNMLCSPGGIFHSALTPKGNYMSTPQQPRGNRRHTHASIRNDAEHGQERFAALLQALHQENNSAPTTPTTATRPAPRNAPKHTRAVQSLSSLPTTPTTRPRGEHGGLLPSVDLVPHTEPPHRFGGRFTQTTPSKGRQSRESTISAEDTEELARQAVQAAAQSSFLSHRSRHQDEDEEDIFESQASQAASEMLRRDPRESFDVASSAGSRDVTPAPVDKTAKLQARLYGGVNKNVSGQGKRQFSGSADSREDLSSSRTVGPSPNKKARVGGMSEGRRVGLGIQYSQDT</sequence>
<keyword evidence="4" id="KW-1185">Reference proteome</keyword>
<accession>A0AAD5S0B7</accession>
<dbReference type="Proteomes" id="UP001201980">
    <property type="component" value="Unassembled WGS sequence"/>
</dbReference>
<feature type="region of interest" description="Disordered" evidence="2">
    <location>
        <begin position="339"/>
        <end position="564"/>
    </location>
</feature>
<reference evidence="3" key="1">
    <citation type="submission" date="2022-07" db="EMBL/GenBank/DDBJ databases">
        <title>Draft genome sequence of Zalerion maritima ATCC 34329, a (micro)plastics degrading marine fungus.</title>
        <authorList>
            <person name="Paco A."/>
            <person name="Goncalves M.F.M."/>
            <person name="Rocha-Santos T.A.P."/>
            <person name="Alves A."/>
        </authorList>
    </citation>
    <scope>NUCLEOTIDE SEQUENCE</scope>
    <source>
        <strain evidence="3">ATCC 34329</strain>
    </source>
</reference>
<evidence type="ECO:0000313" key="3">
    <source>
        <dbReference type="EMBL" id="KAJ2902951.1"/>
    </source>
</evidence>
<name>A0AAD5S0B7_9PEZI</name>